<dbReference type="Proteomes" id="UP000285961">
    <property type="component" value="Unassembled WGS sequence"/>
</dbReference>
<keyword evidence="2" id="KW-0472">Membrane</keyword>
<protein>
    <submittedName>
        <fullName evidence="4">MCE family protein</fullName>
    </submittedName>
</protein>
<keyword evidence="1" id="KW-0175">Coiled coil</keyword>
<accession>A0A419EP79</accession>
<dbReference type="PANTHER" id="PTHR33371:SF4">
    <property type="entry name" value="INTERMEMBRANE PHOSPHOLIPID TRANSPORT SYSTEM BINDING PROTEIN MLAD"/>
    <property type="match status" value="1"/>
</dbReference>
<feature type="domain" description="Mce/MlaD" evidence="3">
    <location>
        <begin position="38"/>
        <end position="115"/>
    </location>
</feature>
<evidence type="ECO:0000256" key="1">
    <source>
        <dbReference type="SAM" id="Coils"/>
    </source>
</evidence>
<evidence type="ECO:0000313" key="4">
    <source>
        <dbReference type="EMBL" id="RJP64709.1"/>
    </source>
</evidence>
<sequence>MAYKADEVKVGLVIVVSLLILAGFIVSILGLQIGRPTDSYTTALRFAGGIEPGTPVRFGGMQVGRVAAVNVLETDNTRIQLTMSIDKDTPVKADSEVFINTIGFLGDYYLEISTGSQDKPLLPPGSEIKGRELPSLYDMIARAQSAIEKVDATLVILNDKVLTEDVAALRERIQVVTEKMAQLLADVDTVFDQENRENIRQTLLQVRMLVQENREDVHATVANLRTASERMQSLAASLDSIVGENREDIESLIHEIQTMAGQMQSAAEEIDRLVAENADGITTTVQNLRITSENARDFSETISDEPWRLIWRTRQPEKKPIEDPDVTEHAQ</sequence>
<proteinExistence type="predicted"/>
<dbReference type="Gene3D" id="1.20.1170.10">
    <property type="match status" value="1"/>
</dbReference>
<feature type="coiled-coil region" evidence="1">
    <location>
        <begin position="249"/>
        <end position="276"/>
    </location>
</feature>
<dbReference type="SUPFAM" id="SSF58104">
    <property type="entry name" value="Methyl-accepting chemotaxis protein (MCP) signaling domain"/>
    <property type="match status" value="1"/>
</dbReference>
<dbReference type="InterPro" id="IPR003399">
    <property type="entry name" value="Mce/MlaD"/>
</dbReference>
<dbReference type="PANTHER" id="PTHR33371">
    <property type="entry name" value="INTERMEMBRANE PHOSPHOLIPID TRANSPORT SYSTEM BINDING PROTEIN MLAD-RELATED"/>
    <property type="match status" value="1"/>
</dbReference>
<name>A0A419EP79_9BACT</name>
<keyword evidence="2" id="KW-0812">Transmembrane</keyword>
<organism evidence="4 5">
    <name type="scientific">Candidatus Abyssobacteria bacterium SURF_17</name>
    <dbReference type="NCBI Taxonomy" id="2093361"/>
    <lineage>
        <taxon>Bacteria</taxon>
        <taxon>Pseudomonadati</taxon>
        <taxon>Candidatus Hydrogenedentota</taxon>
        <taxon>Candidatus Abyssobacteria</taxon>
    </lineage>
</organism>
<dbReference type="Pfam" id="PF02470">
    <property type="entry name" value="MlaD"/>
    <property type="match status" value="1"/>
</dbReference>
<evidence type="ECO:0000313" key="5">
    <source>
        <dbReference type="Proteomes" id="UP000285961"/>
    </source>
</evidence>
<evidence type="ECO:0000256" key="2">
    <source>
        <dbReference type="SAM" id="Phobius"/>
    </source>
</evidence>
<evidence type="ECO:0000259" key="3">
    <source>
        <dbReference type="Pfam" id="PF02470"/>
    </source>
</evidence>
<comment type="caution">
    <text evidence="4">The sequence shown here is derived from an EMBL/GenBank/DDBJ whole genome shotgun (WGS) entry which is preliminary data.</text>
</comment>
<dbReference type="InterPro" id="IPR052336">
    <property type="entry name" value="MlaD_Phospholipid_Transporter"/>
</dbReference>
<dbReference type="EMBL" id="QZKI01000136">
    <property type="protein sequence ID" value="RJP64709.1"/>
    <property type="molecule type" value="Genomic_DNA"/>
</dbReference>
<dbReference type="AlphaFoldDB" id="A0A419EP79"/>
<reference evidence="4 5" key="1">
    <citation type="journal article" date="2017" name="ISME J.">
        <title>Energy and carbon metabolisms in a deep terrestrial subsurface fluid microbial community.</title>
        <authorList>
            <person name="Momper L."/>
            <person name="Jungbluth S.P."/>
            <person name="Lee M.D."/>
            <person name="Amend J.P."/>
        </authorList>
    </citation>
    <scope>NUCLEOTIDE SEQUENCE [LARGE SCALE GENOMIC DNA]</scope>
    <source>
        <strain evidence="4">SURF_17</strain>
    </source>
</reference>
<feature type="transmembrane region" description="Helical" evidence="2">
    <location>
        <begin position="12"/>
        <end position="31"/>
    </location>
</feature>
<keyword evidence="2" id="KW-1133">Transmembrane helix</keyword>
<gene>
    <name evidence="4" type="ORF">C4532_18895</name>
</gene>